<keyword evidence="1" id="KW-0472">Membrane</keyword>
<name>A0A1L3JGP4_9FLAO</name>
<gene>
    <name evidence="2" type="ORF">LPB136_02435</name>
</gene>
<dbReference type="AlphaFoldDB" id="A0A1L3JGP4"/>
<accession>A0A1L3JGP4</accession>
<proteinExistence type="predicted"/>
<reference evidence="2 3" key="1">
    <citation type="submission" date="2016-11" db="EMBL/GenBank/DDBJ databases">
        <title>Tenacibaculum sp. LPB0136, isolated from marine environment.</title>
        <authorList>
            <person name="Kim E."/>
            <person name="Yi H."/>
        </authorList>
    </citation>
    <scope>NUCLEOTIDE SEQUENCE [LARGE SCALE GENOMIC DNA]</scope>
    <source>
        <strain evidence="2 3">LPB0136</strain>
    </source>
</reference>
<dbReference type="EMBL" id="CP018155">
    <property type="protein sequence ID" value="APG64296.1"/>
    <property type="molecule type" value="Genomic_DNA"/>
</dbReference>
<sequence>MNTKKENFIIDLAINKYQLLSTKEKSIINLGITLFLVTSVIGSFYSGGEIIGTFLYNISH</sequence>
<dbReference type="STRING" id="1850252.LPB136_02435"/>
<organism evidence="2 3">
    <name type="scientific">Tenacibaculum todarodis</name>
    <dbReference type="NCBI Taxonomy" id="1850252"/>
    <lineage>
        <taxon>Bacteria</taxon>
        <taxon>Pseudomonadati</taxon>
        <taxon>Bacteroidota</taxon>
        <taxon>Flavobacteriia</taxon>
        <taxon>Flavobacteriales</taxon>
        <taxon>Flavobacteriaceae</taxon>
        <taxon>Tenacibaculum</taxon>
    </lineage>
</organism>
<dbReference type="OrthoDB" id="1202847at2"/>
<dbReference type="KEGG" id="ten:LPB136_02435"/>
<evidence type="ECO:0000256" key="1">
    <source>
        <dbReference type="SAM" id="Phobius"/>
    </source>
</evidence>
<keyword evidence="1" id="KW-0812">Transmembrane</keyword>
<keyword evidence="1" id="KW-1133">Transmembrane helix</keyword>
<protein>
    <submittedName>
        <fullName evidence="2">Uncharacterized protein</fullName>
    </submittedName>
</protein>
<evidence type="ECO:0000313" key="3">
    <source>
        <dbReference type="Proteomes" id="UP000181898"/>
    </source>
</evidence>
<evidence type="ECO:0000313" key="2">
    <source>
        <dbReference type="EMBL" id="APG64296.1"/>
    </source>
</evidence>
<dbReference type="Proteomes" id="UP000181898">
    <property type="component" value="Chromosome"/>
</dbReference>
<feature type="transmembrane region" description="Helical" evidence="1">
    <location>
        <begin position="26"/>
        <end position="45"/>
    </location>
</feature>
<dbReference type="RefSeq" id="WP_072554620.1">
    <property type="nucleotide sequence ID" value="NZ_CP018155.1"/>
</dbReference>
<keyword evidence="3" id="KW-1185">Reference proteome</keyword>